<name>A0A2B4RF04_STYPI</name>
<dbReference type="GO" id="GO:0043488">
    <property type="term" value="P:regulation of mRNA stability"/>
    <property type="evidence" value="ECO:0007669"/>
    <property type="project" value="TreeGrafter"/>
</dbReference>
<dbReference type="PANTHER" id="PTHR10603:SF7">
    <property type="entry name" value="FRAGILE X MESSENGER RIBONUCLEOPROTEIN 1 HOMOLOG"/>
    <property type="match status" value="1"/>
</dbReference>
<dbReference type="CDD" id="cd22427">
    <property type="entry name" value="KH_I_FMR1_FXR_rpt3"/>
    <property type="match status" value="1"/>
</dbReference>
<feature type="compositionally biased region" description="Basic and acidic residues" evidence="5">
    <location>
        <begin position="617"/>
        <end position="685"/>
    </location>
</feature>
<dbReference type="GO" id="GO:0010494">
    <property type="term" value="C:cytoplasmic stress granule"/>
    <property type="evidence" value="ECO:0007669"/>
    <property type="project" value="UniProtKB-SubCell"/>
</dbReference>
<dbReference type="GO" id="GO:0045727">
    <property type="term" value="P:positive regulation of translation"/>
    <property type="evidence" value="ECO:0007669"/>
    <property type="project" value="TreeGrafter"/>
</dbReference>
<dbReference type="GO" id="GO:0003730">
    <property type="term" value="F:mRNA 3'-UTR binding"/>
    <property type="evidence" value="ECO:0007669"/>
    <property type="project" value="TreeGrafter"/>
</dbReference>
<dbReference type="SUPFAM" id="SSF54791">
    <property type="entry name" value="Eukaryotic type KH-domain (KH-domain type I)"/>
    <property type="match status" value="2"/>
</dbReference>
<dbReference type="CDD" id="cd22425">
    <property type="entry name" value="KH_I_FMR1_FXR_rpt1"/>
    <property type="match status" value="1"/>
</dbReference>
<dbReference type="InterPro" id="IPR040148">
    <property type="entry name" value="FMR1"/>
</dbReference>
<dbReference type="InterPro" id="IPR008395">
    <property type="entry name" value="Agenet-like_dom"/>
</dbReference>
<dbReference type="InterPro" id="IPR040472">
    <property type="entry name" value="FMRP_KH0"/>
</dbReference>
<dbReference type="GO" id="GO:0045202">
    <property type="term" value="C:synapse"/>
    <property type="evidence" value="ECO:0007669"/>
    <property type="project" value="UniProtKB-SubCell"/>
</dbReference>
<feature type="compositionally biased region" description="Basic and acidic residues" evidence="5">
    <location>
        <begin position="537"/>
        <end position="563"/>
    </location>
</feature>
<dbReference type="InterPro" id="IPR041560">
    <property type="entry name" value="Tudor_FRM1"/>
</dbReference>
<dbReference type="InterPro" id="IPR016197">
    <property type="entry name" value="Chromo-like_dom_sf"/>
</dbReference>
<feature type="region of interest" description="Disordered" evidence="5">
    <location>
        <begin position="431"/>
        <end position="704"/>
    </location>
</feature>
<evidence type="ECO:0000313" key="8">
    <source>
        <dbReference type="Proteomes" id="UP000225706"/>
    </source>
</evidence>
<feature type="domain" description="Agenet-like" evidence="6">
    <location>
        <begin position="63"/>
        <end position="115"/>
    </location>
</feature>
<feature type="compositionally biased region" description="Polar residues" evidence="5">
    <location>
        <begin position="604"/>
        <end position="615"/>
    </location>
</feature>
<dbReference type="Proteomes" id="UP000225706">
    <property type="component" value="Unassembled WGS sequence"/>
</dbReference>
<dbReference type="GO" id="GO:0005634">
    <property type="term" value="C:nucleus"/>
    <property type="evidence" value="ECO:0007669"/>
    <property type="project" value="TreeGrafter"/>
</dbReference>
<dbReference type="Gene3D" id="3.30.1370.10">
    <property type="entry name" value="K Homology domain, type 1"/>
    <property type="match status" value="2"/>
</dbReference>
<feature type="compositionally biased region" description="Polar residues" evidence="5">
    <location>
        <begin position="448"/>
        <end position="479"/>
    </location>
</feature>
<dbReference type="InterPro" id="IPR004087">
    <property type="entry name" value="KH_dom"/>
</dbReference>
<keyword evidence="8" id="KW-1185">Reference proteome</keyword>
<dbReference type="EMBL" id="LSMT01000566">
    <property type="protein sequence ID" value="PFX16191.1"/>
    <property type="molecule type" value="Genomic_DNA"/>
</dbReference>
<evidence type="ECO:0000259" key="6">
    <source>
        <dbReference type="PROSITE" id="PS51641"/>
    </source>
</evidence>
<dbReference type="Pfam" id="PF18336">
    <property type="entry name" value="Tudor_FRX1"/>
    <property type="match status" value="1"/>
</dbReference>
<dbReference type="AlphaFoldDB" id="A0A2B4RF04"/>
<accession>A0A2B4RF04</accession>
<dbReference type="Gene3D" id="2.30.30.140">
    <property type="match status" value="2"/>
</dbReference>
<dbReference type="GO" id="GO:0045182">
    <property type="term" value="F:translation regulator activity"/>
    <property type="evidence" value="ECO:0007669"/>
    <property type="project" value="TreeGrafter"/>
</dbReference>
<dbReference type="InterPro" id="IPR036612">
    <property type="entry name" value="KH_dom_type_1_sf"/>
</dbReference>
<organism evidence="7 8">
    <name type="scientific">Stylophora pistillata</name>
    <name type="common">Smooth cauliflower coral</name>
    <dbReference type="NCBI Taxonomy" id="50429"/>
    <lineage>
        <taxon>Eukaryota</taxon>
        <taxon>Metazoa</taxon>
        <taxon>Cnidaria</taxon>
        <taxon>Anthozoa</taxon>
        <taxon>Hexacorallia</taxon>
        <taxon>Scleractinia</taxon>
        <taxon>Astrocoeniina</taxon>
        <taxon>Pocilloporidae</taxon>
        <taxon>Stylophora</taxon>
    </lineage>
</organism>
<sequence length="704" mass="78928">MEDLAVEVCGKNGAYYKGYVRNIHQDQVTIAFEHEPNDCRRVPYEEVRLPPASIQRCDLYVDDEVEVFTRDDDGEPCGWWLARIVHKKGEFYVIQYAGWDATFNEIVPRERIRPSSRNGPISKSMFHKVMIDVPQDLRQLCKGETMHREFKKQCGASCVYYHDELGVLVALSRSERPVKCAAMLSEIHFRSLRTKMLLQSWMDETARQLETAKKQMGVVEMLTLPDHLMGLAIGAQGANIQQARRLTGIISIEVDEENCTFHICGESEASVKEARRLLEFAEETVFVPRPLVGKVIGKSGRIIQDIVDRSGVTRVKIEPPEDRSSMDEKAAKKEVSFLFVGTKECIANARMMLDYHLSHLRDVELMKKEKEGLDSQLRSMGINPPPGPAYIPTPAEMRPGPSLSFIGQDNMLSLRDRSLTTESFAGDLSEGMFVSTKDGPRTKPTIRIRSSSESEGTENKANSQQSTKNTGNRRASTPTPELKGIEEETEESDHGKSESGATEKDEASRKEEAVTSSSPPREGKARRPSPWFAGGNRRTDSEGKDEKRNDAQRKNSDHNDSRINHGNGSKQQGRQDQRHRSGSKTQQQRQQSQPVQRPRGNNGGQFRSSSGSLSANWRERQSEPTPKDKAKEVEVKKDSEKNTERKVSKGDEDKKAKIPEEVKQNGDAKSPDEKPSGPVSDEKPADACTAKSKTSETKEPALEN</sequence>
<feature type="compositionally biased region" description="Basic and acidic residues" evidence="5">
    <location>
        <begin position="492"/>
        <end position="513"/>
    </location>
</feature>
<dbReference type="SUPFAM" id="SSF54160">
    <property type="entry name" value="Chromo domain-like"/>
    <property type="match status" value="1"/>
</dbReference>
<dbReference type="FunFam" id="3.30.1370.10:FF:000054">
    <property type="entry name" value="Fragile X mental retardation protein 1"/>
    <property type="match status" value="1"/>
</dbReference>
<reference evidence="8" key="1">
    <citation type="journal article" date="2017" name="bioRxiv">
        <title>Comparative analysis of the genomes of Stylophora pistillata and Acropora digitifera provides evidence for extensive differences between species of corals.</title>
        <authorList>
            <person name="Voolstra C.R."/>
            <person name="Li Y."/>
            <person name="Liew Y.J."/>
            <person name="Baumgarten S."/>
            <person name="Zoccola D."/>
            <person name="Flot J.-F."/>
            <person name="Tambutte S."/>
            <person name="Allemand D."/>
            <person name="Aranda M."/>
        </authorList>
    </citation>
    <scope>NUCLEOTIDE SEQUENCE [LARGE SCALE GENOMIC DNA]</scope>
</reference>
<dbReference type="GO" id="GO:0051028">
    <property type="term" value="P:mRNA transport"/>
    <property type="evidence" value="ECO:0007669"/>
    <property type="project" value="TreeGrafter"/>
</dbReference>
<dbReference type="FunFam" id="2.30.30.140:FF:000103">
    <property type="entry name" value="Fmr1, isoform J"/>
    <property type="match status" value="1"/>
</dbReference>
<proteinExistence type="predicted"/>
<dbReference type="OrthoDB" id="424249at2759"/>
<evidence type="ECO:0000256" key="2">
    <source>
        <dbReference type="ARBA" id="ARBA00023018"/>
    </source>
</evidence>
<dbReference type="STRING" id="50429.A0A2B4RF04"/>
<comment type="subcellular location">
    <subcellularLocation>
        <location evidence="1">Cytoplasm</location>
        <location evidence="1">Stress granule</location>
    </subcellularLocation>
    <subcellularLocation>
        <location evidence="3">Synapse</location>
    </subcellularLocation>
</comment>
<evidence type="ECO:0000313" key="7">
    <source>
        <dbReference type="EMBL" id="PFX16191.1"/>
    </source>
</evidence>
<dbReference type="GO" id="GO:0048513">
    <property type="term" value="P:animal organ development"/>
    <property type="evidence" value="ECO:0007669"/>
    <property type="project" value="TreeGrafter"/>
</dbReference>
<dbReference type="PROSITE" id="PS51641">
    <property type="entry name" value="AGENET_LIKE"/>
    <property type="match status" value="2"/>
</dbReference>
<keyword evidence="4" id="KW-0694">RNA-binding</keyword>
<evidence type="ECO:0000256" key="4">
    <source>
        <dbReference type="PROSITE-ProRule" id="PRU00117"/>
    </source>
</evidence>
<dbReference type="Pfam" id="PF17904">
    <property type="entry name" value="KH_9"/>
    <property type="match status" value="1"/>
</dbReference>
<dbReference type="PANTHER" id="PTHR10603">
    <property type="entry name" value="FRAGILE X MENTAL RETARDATION SYNDROME-RELATED PROTEIN"/>
    <property type="match status" value="1"/>
</dbReference>
<keyword evidence="2" id="KW-0770">Synapse</keyword>
<feature type="domain" description="Agenet-like" evidence="6">
    <location>
        <begin position="4"/>
        <end position="50"/>
    </location>
</feature>
<gene>
    <name evidence="7" type="primary">fmr1-a</name>
    <name evidence="7" type="ORF">AWC38_SpisGene19545</name>
</gene>
<evidence type="ECO:0000256" key="3">
    <source>
        <dbReference type="ARBA" id="ARBA00034103"/>
    </source>
</evidence>
<dbReference type="SMART" id="SM00322">
    <property type="entry name" value="KH"/>
    <property type="match status" value="2"/>
</dbReference>
<comment type="caution">
    <text evidence="7">The sequence shown here is derived from an EMBL/GenBank/DDBJ whole genome shotgun (WGS) entry which is preliminary data.</text>
</comment>
<dbReference type="CDD" id="cd22426">
    <property type="entry name" value="KH_I_FMR1_FXR_rpt2"/>
    <property type="match status" value="1"/>
</dbReference>
<evidence type="ECO:0000256" key="5">
    <source>
        <dbReference type="SAM" id="MobiDB-lite"/>
    </source>
</evidence>
<feature type="compositionally biased region" description="Low complexity" evidence="5">
    <location>
        <begin position="586"/>
        <end position="599"/>
    </location>
</feature>
<evidence type="ECO:0000256" key="1">
    <source>
        <dbReference type="ARBA" id="ARBA00004210"/>
    </source>
</evidence>
<protein>
    <submittedName>
        <fullName evidence="7">Fragile X mental retardation protein 1-like A</fullName>
    </submittedName>
</protein>
<feature type="compositionally biased region" description="Basic and acidic residues" evidence="5">
    <location>
        <begin position="693"/>
        <end position="704"/>
    </location>
</feature>
<dbReference type="Pfam" id="PF05641">
    <property type="entry name" value="Agenet"/>
    <property type="match status" value="1"/>
</dbReference>
<dbReference type="Pfam" id="PF00013">
    <property type="entry name" value="KH_1"/>
    <property type="match status" value="2"/>
</dbReference>
<dbReference type="InterPro" id="IPR004088">
    <property type="entry name" value="KH_dom_type_1"/>
</dbReference>
<dbReference type="CDD" id="cd20402">
    <property type="entry name" value="Tudor_Agenet_FMRP-like_rpt1"/>
    <property type="match status" value="1"/>
</dbReference>
<dbReference type="PROSITE" id="PS50084">
    <property type="entry name" value="KH_TYPE_1"/>
    <property type="match status" value="2"/>
</dbReference>